<name>A0AAW6FIJ4_9BACT</name>
<organism evidence="1 2">
    <name type="scientific">Odoribacter splanchnicus</name>
    <dbReference type="NCBI Taxonomy" id="28118"/>
    <lineage>
        <taxon>Bacteria</taxon>
        <taxon>Pseudomonadati</taxon>
        <taxon>Bacteroidota</taxon>
        <taxon>Bacteroidia</taxon>
        <taxon>Bacteroidales</taxon>
        <taxon>Odoribacteraceae</taxon>
        <taxon>Odoribacter</taxon>
    </lineage>
</organism>
<comment type="caution">
    <text evidence="1">The sequence shown here is derived from an EMBL/GenBank/DDBJ whole genome shotgun (WGS) entry which is preliminary data.</text>
</comment>
<protein>
    <recommendedName>
        <fullName evidence="3">DJ-1/PfpI domain-containing protein</fullName>
    </recommendedName>
</protein>
<evidence type="ECO:0000313" key="1">
    <source>
        <dbReference type="EMBL" id="MDB9223813.1"/>
    </source>
</evidence>
<sequence length="42" mass="4657">MRFGKANASVTHKDELDEKDILLVLPDVGPDVEIPVIELILN</sequence>
<proteinExistence type="predicted"/>
<gene>
    <name evidence="1" type="ORF">PN645_12445</name>
</gene>
<dbReference type="AlphaFoldDB" id="A0AAW6FIJ4"/>
<dbReference type="Proteomes" id="UP001212263">
    <property type="component" value="Unassembled WGS sequence"/>
</dbReference>
<reference evidence="1" key="1">
    <citation type="submission" date="2023-01" db="EMBL/GenBank/DDBJ databases">
        <title>Human gut microbiome strain richness.</title>
        <authorList>
            <person name="Chen-Liaw A."/>
        </authorList>
    </citation>
    <scope>NUCLEOTIDE SEQUENCE</scope>
    <source>
        <strain evidence="1">RTP21484st1_B7_RTP21484_190118</strain>
    </source>
</reference>
<evidence type="ECO:0008006" key="3">
    <source>
        <dbReference type="Google" id="ProtNLM"/>
    </source>
</evidence>
<dbReference type="RefSeq" id="WP_272054894.1">
    <property type="nucleotide sequence ID" value="NZ_JAHOOV010000021.1"/>
</dbReference>
<dbReference type="EMBL" id="JAQMRD010000016">
    <property type="protein sequence ID" value="MDB9223813.1"/>
    <property type="molecule type" value="Genomic_DNA"/>
</dbReference>
<evidence type="ECO:0000313" key="2">
    <source>
        <dbReference type="Proteomes" id="UP001212263"/>
    </source>
</evidence>
<accession>A0AAW6FIJ4</accession>